<comment type="caution">
    <text evidence="2">The sequence shown here is derived from an EMBL/GenBank/DDBJ whole genome shotgun (WGS) entry which is preliminary data.</text>
</comment>
<organism evidence="2 3">
    <name type="scientific">Collybiopsis confluens</name>
    <dbReference type="NCBI Taxonomy" id="2823264"/>
    <lineage>
        <taxon>Eukaryota</taxon>
        <taxon>Fungi</taxon>
        <taxon>Dikarya</taxon>
        <taxon>Basidiomycota</taxon>
        <taxon>Agaricomycotina</taxon>
        <taxon>Agaricomycetes</taxon>
        <taxon>Agaricomycetidae</taxon>
        <taxon>Agaricales</taxon>
        <taxon>Marasmiineae</taxon>
        <taxon>Omphalotaceae</taxon>
        <taxon>Collybiopsis</taxon>
    </lineage>
</organism>
<dbReference type="Gene3D" id="3.40.50.1820">
    <property type="entry name" value="alpha/beta hydrolase"/>
    <property type="match status" value="1"/>
</dbReference>
<evidence type="ECO:0000313" key="3">
    <source>
        <dbReference type="Proteomes" id="UP000518752"/>
    </source>
</evidence>
<feature type="transmembrane region" description="Helical" evidence="1">
    <location>
        <begin position="15"/>
        <end position="36"/>
    </location>
</feature>
<accession>A0A8H5HWG2</accession>
<keyword evidence="3" id="KW-1185">Reference proteome</keyword>
<protein>
    <submittedName>
        <fullName evidence="2">Uncharacterized protein</fullName>
    </submittedName>
</protein>
<evidence type="ECO:0000256" key="1">
    <source>
        <dbReference type="SAM" id="Phobius"/>
    </source>
</evidence>
<dbReference type="PANTHER" id="PTHR37471:SF1">
    <property type="entry name" value="AB HYDROLASE-1 DOMAIN-CONTAINING PROTEIN"/>
    <property type="match status" value="1"/>
</dbReference>
<dbReference type="AlphaFoldDB" id="A0A8H5HWG2"/>
<name>A0A8H5HWG2_9AGAR</name>
<dbReference type="Proteomes" id="UP000518752">
    <property type="component" value="Unassembled WGS sequence"/>
</dbReference>
<dbReference type="EMBL" id="JAACJN010000014">
    <property type="protein sequence ID" value="KAF5390685.1"/>
    <property type="molecule type" value="Genomic_DNA"/>
</dbReference>
<dbReference type="OrthoDB" id="6431331at2759"/>
<reference evidence="2 3" key="1">
    <citation type="journal article" date="2020" name="ISME J.">
        <title>Uncovering the hidden diversity of litter-decomposition mechanisms in mushroom-forming fungi.</title>
        <authorList>
            <person name="Floudas D."/>
            <person name="Bentzer J."/>
            <person name="Ahren D."/>
            <person name="Johansson T."/>
            <person name="Persson P."/>
            <person name="Tunlid A."/>
        </authorList>
    </citation>
    <scope>NUCLEOTIDE SEQUENCE [LARGE SCALE GENOMIC DNA]</scope>
    <source>
        <strain evidence="2 3">CBS 406.79</strain>
    </source>
</reference>
<proteinExistence type="predicted"/>
<keyword evidence="1" id="KW-0812">Transmembrane</keyword>
<gene>
    <name evidence="2" type="ORF">D9757_002725</name>
</gene>
<evidence type="ECO:0000313" key="2">
    <source>
        <dbReference type="EMBL" id="KAF5390685.1"/>
    </source>
</evidence>
<dbReference type="InterPro" id="IPR029058">
    <property type="entry name" value="AB_hydrolase_fold"/>
</dbReference>
<keyword evidence="1" id="KW-0472">Membrane</keyword>
<sequence length="531" mass="61275">MAADDIPDTPQRRDISFYFVFLFLVFPFWASVPFAWTFVTYALLSGRIWYYTLPRLACFAIALSEVIFSVYHHQLVQEISGPTNIGHGSVPEIQLAFQRILKAGLADLPKEGFDEETLDTERPGSPAELITQLDENDPRAIDFRNILRTWFGRNPWSTMRLLEVQQWIYWSIFSKELEEENLPQSHKAVLDDTVDLLQKRLGKPIPEGSNPSNRPMLLNIDKPNVLWRPFTFYAISMFVNILLDQWYQRSRNFYRGKYAGLEYLVRIPPTWQASRDPSPVVFLHGLGLGLLQYHSFLSHLTREFVDRPLLILLQPHISQNIFHPKYLQPMPRKEFTKTLVGLLALLGWAELEPAPSKDDQDKSPDFGRDGHRGVTLLSHSNGSYAHAWILKDYPHAIRRSCFVDPVTFCGWEGDVCRNFFYKTCTTGTELLVRYFVGTELGVVNLLQRNFDWSSNSLWYEEIPNARDPSKTLFLLGDKDSIVSTERVKLYLRSHGVRKGLWTDPNGRHGQALLAGGAGCKMVYDWIREREI</sequence>
<keyword evidence="1" id="KW-1133">Transmembrane helix</keyword>
<dbReference type="SUPFAM" id="SSF53474">
    <property type="entry name" value="alpha/beta-Hydrolases"/>
    <property type="match status" value="1"/>
</dbReference>
<dbReference type="PANTHER" id="PTHR37471">
    <property type="entry name" value="UNNAMED PRODUCT"/>
    <property type="match status" value="1"/>
</dbReference>